<evidence type="ECO:0000256" key="8">
    <source>
        <dbReference type="ARBA" id="ARBA00023180"/>
    </source>
</evidence>
<evidence type="ECO:0000256" key="2">
    <source>
        <dbReference type="ARBA" id="ARBA00022448"/>
    </source>
</evidence>
<keyword evidence="5 10" id="KW-1133">Transmembrane helix</keyword>
<accession>A0AAN7TBT5</accession>
<evidence type="ECO:0000256" key="11">
    <source>
        <dbReference type="SAM" id="SignalP"/>
    </source>
</evidence>
<dbReference type="GO" id="GO:0005770">
    <property type="term" value="C:late endosome"/>
    <property type="evidence" value="ECO:0007669"/>
    <property type="project" value="TreeGrafter"/>
</dbReference>
<dbReference type="PROSITE" id="PS51914">
    <property type="entry name" value="MRH"/>
    <property type="match status" value="1"/>
</dbReference>
<evidence type="ECO:0000256" key="9">
    <source>
        <dbReference type="SAM" id="MobiDB-lite"/>
    </source>
</evidence>
<dbReference type="Proteomes" id="UP001310890">
    <property type="component" value="Unassembled WGS sequence"/>
</dbReference>
<keyword evidence="7" id="KW-1015">Disulfide bond</keyword>
<name>A0AAN7TBT5_9PEZI</name>
<organism evidence="13 14">
    <name type="scientific">Meristemomyces frigidus</name>
    <dbReference type="NCBI Taxonomy" id="1508187"/>
    <lineage>
        <taxon>Eukaryota</taxon>
        <taxon>Fungi</taxon>
        <taxon>Dikarya</taxon>
        <taxon>Ascomycota</taxon>
        <taxon>Pezizomycotina</taxon>
        <taxon>Dothideomycetes</taxon>
        <taxon>Dothideomycetidae</taxon>
        <taxon>Mycosphaerellales</taxon>
        <taxon>Teratosphaeriaceae</taxon>
        <taxon>Meristemomyces</taxon>
    </lineage>
</organism>
<keyword evidence="3 10" id="KW-0812">Transmembrane</keyword>
<protein>
    <recommendedName>
        <fullName evidence="12">MRH domain-containing protein</fullName>
    </recommendedName>
</protein>
<feature type="signal peptide" evidence="11">
    <location>
        <begin position="1"/>
        <end position="21"/>
    </location>
</feature>
<dbReference type="InterPro" id="IPR009011">
    <property type="entry name" value="Man6P_isomerase_rcpt-bd_dom_sf"/>
</dbReference>
<dbReference type="PANTHER" id="PTHR15071:SF0">
    <property type="entry name" value="MANNOSE 6-PHOSPHATE RECEPTOR-LIKE PROTEIN 1"/>
    <property type="match status" value="1"/>
</dbReference>
<dbReference type="GO" id="GO:0007034">
    <property type="term" value="P:vacuolar transport"/>
    <property type="evidence" value="ECO:0007669"/>
    <property type="project" value="TreeGrafter"/>
</dbReference>
<dbReference type="Pfam" id="PF02157">
    <property type="entry name" value="Man-6-P_recep"/>
    <property type="match status" value="1"/>
</dbReference>
<dbReference type="PANTHER" id="PTHR15071">
    <property type="entry name" value="MANNOSE-6-PHOSPHATE RECEPTOR FAMILY MEMBER"/>
    <property type="match status" value="1"/>
</dbReference>
<evidence type="ECO:0000256" key="4">
    <source>
        <dbReference type="ARBA" id="ARBA00022729"/>
    </source>
</evidence>
<feature type="region of interest" description="Disordered" evidence="9">
    <location>
        <begin position="174"/>
        <end position="219"/>
    </location>
</feature>
<evidence type="ECO:0000256" key="5">
    <source>
        <dbReference type="ARBA" id="ARBA00022989"/>
    </source>
</evidence>
<evidence type="ECO:0000256" key="10">
    <source>
        <dbReference type="SAM" id="Phobius"/>
    </source>
</evidence>
<dbReference type="GO" id="GO:0000139">
    <property type="term" value="C:Golgi membrane"/>
    <property type="evidence" value="ECO:0007669"/>
    <property type="project" value="UniProtKB-SubCell"/>
</dbReference>
<dbReference type="Gene3D" id="2.70.130.10">
    <property type="entry name" value="Mannose-6-phosphate receptor binding domain"/>
    <property type="match status" value="2"/>
</dbReference>
<comment type="caution">
    <text evidence="13">The sequence shown here is derived from an EMBL/GenBank/DDBJ whole genome shotgun (WGS) entry which is preliminary data.</text>
</comment>
<comment type="subcellular location">
    <subcellularLocation>
        <location evidence="1">Endomembrane system</location>
    </subcellularLocation>
</comment>
<feature type="domain" description="MRH" evidence="12">
    <location>
        <begin position="48"/>
        <end position="266"/>
    </location>
</feature>
<evidence type="ECO:0000259" key="12">
    <source>
        <dbReference type="PROSITE" id="PS51914"/>
    </source>
</evidence>
<dbReference type="InterPro" id="IPR028927">
    <property type="entry name" value="Man-6-P_rcpt"/>
</dbReference>
<reference evidence="13" key="1">
    <citation type="submission" date="2023-08" db="EMBL/GenBank/DDBJ databases">
        <title>Black Yeasts Isolated from many extreme environments.</title>
        <authorList>
            <person name="Coleine C."/>
            <person name="Stajich J.E."/>
            <person name="Selbmann L."/>
        </authorList>
    </citation>
    <scope>NUCLEOTIDE SEQUENCE</scope>
    <source>
        <strain evidence="13">CCFEE 5401</strain>
    </source>
</reference>
<feature type="compositionally biased region" description="Basic and acidic residues" evidence="9">
    <location>
        <begin position="174"/>
        <end position="187"/>
    </location>
</feature>
<keyword evidence="6 10" id="KW-0472">Membrane</keyword>
<evidence type="ECO:0000256" key="3">
    <source>
        <dbReference type="ARBA" id="ARBA00022692"/>
    </source>
</evidence>
<dbReference type="GO" id="GO:0010008">
    <property type="term" value="C:endosome membrane"/>
    <property type="evidence" value="ECO:0007669"/>
    <property type="project" value="UniProtKB-SubCell"/>
</dbReference>
<dbReference type="SUPFAM" id="SSF50911">
    <property type="entry name" value="Mannose 6-phosphate receptor domain"/>
    <property type="match status" value="1"/>
</dbReference>
<sequence>MRLLYHSLAFYLTLHPTLTAAATSTTTTSTATHSASSTSHASASATVQACTIRSPNTHAFFDLNSLHIPDPASAKTKHPRPNSWNVSGYDLGYNFTVNFCGAVIEDLSDKGGVVGVEKNLWNDVGAYYEQGGKVYSLGQASSAPVFRGRKLVMNYTDGSPCGADAMKREHVIEDLGPREIIDPDKDKKKNKPSKGHEDDDDDEDDDRDGRKDEPKKGAALQRKSTIISFLCDKDPLAPLLTLSFIGASPDQCTYVFEARSSAGCSGIEVAKQTLSPSGVFGVIVGIAILVYIVGGCVYSRMVLHQRGWQQLPNYALWKGVFGFFKDLVIILTSSCTRFFPSRRGYTRVNGGLGGNSGGIGRNGRGRGDSDAENRLIDELNEEWDD</sequence>
<evidence type="ECO:0000313" key="13">
    <source>
        <dbReference type="EMBL" id="KAK5107486.1"/>
    </source>
</evidence>
<feature type="compositionally biased region" description="Basic and acidic residues" evidence="9">
    <location>
        <begin position="207"/>
        <end position="216"/>
    </location>
</feature>
<evidence type="ECO:0000256" key="6">
    <source>
        <dbReference type="ARBA" id="ARBA00023136"/>
    </source>
</evidence>
<proteinExistence type="predicted"/>
<dbReference type="InterPro" id="IPR044865">
    <property type="entry name" value="MRH_dom"/>
</dbReference>
<evidence type="ECO:0000313" key="14">
    <source>
        <dbReference type="Proteomes" id="UP001310890"/>
    </source>
</evidence>
<feature type="transmembrane region" description="Helical" evidence="10">
    <location>
        <begin position="278"/>
        <end position="298"/>
    </location>
</feature>
<keyword evidence="8" id="KW-0325">Glycoprotein</keyword>
<gene>
    <name evidence="13" type="ORF">LTR62_001104</name>
</gene>
<dbReference type="EMBL" id="JAVRRL010000119">
    <property type="protein sequence ID" value="KAK5107486.1"/>
    <property type="molecule type" value="Genomic_DNA"/>
</dbReference>
<keyword evidence="4 11" id="KW-0732">Signal</keyword>
<evidence type="ECO:0000256" key="7">
    <source>
        <dbReference type="ARBA" id="ARBA00023157"/>
    </source>
</evidence>
<keyword evidence="2" id="KW-0813">Transport</keyword>
<dbReference type="SMART" id="SM01404">
    <property type="entry name" value="CIMR"/>
    <property type="match status" value="1"/>
</dbReference>
<dbReference type="AlphaFoldDB" id="A0AAN7TBT5"/>
<evidence type="ECO:0000256" key="1">
    <source>
        <dbReference type="ARBA" id="ARBA00004308"/>
    </source>
</evidence>
<feature type="chain" id="PRO_5042848659" description="MRH domain-containing protein" evidence="11">
    <location>
        <begin position="22"/>
        <end position="385"/>
    </location>
</feature>